<proteinExistence type="predicted"/>
<evidence type="ECO:0000313" key="2">
    <source>
        <dbReference type="Proteomes" id="UP001331691"/>
    </source>
</evidence>
<sequence>MTITDITYGIPAEVWPRDYKDVERSLQYYRAKRVPVKVTLEDGQVFSLFVYGLLTARNKLDLTPRYDANDHRVRVPLERVTTVETIKQGEVQVDFEGRLTINADDYQNQPSKRDFFKICRQAHQNEMLIRVYMADGREIEGESAGVTASHVNVRQEGGKQLVVLFDWVDRILPF</sequence>
<reference evidence="1 2" key="1">
    <citation type="submission" date="2023-10" db="EMBL/GenBank/DDBJ databases">
        <title>Wastewater isolates of ESBL- and carbapenemase-producing Gram-negative bacteria from New Zealand.</title>
        <authorList>
            <person name="Straub C."/>
            <person name="Weaver L."/>
            <person name="Cornelius A."/>
            <person name="Mcgill E."/>
            <person name="Dyet K."/>
            <person name="White L."/>
            <person name="Pattis I."/>
        </authorList>
    </citation>
    <scope>NUCLEOTIDE SEQUENCE [LARGE SCALE GENOMIC DNA]</scope>
    <source>
        <strain evidence="1 2">ESBL09</strain>
    </source>
</reference>
<dbReference type="Pfam" id="PF03614">
    <property type="entry name" value="Flag1_repress"/>
    <property type="match status" value="1"/>
</dbReference>
<dbReference type="AlphaFoldDB" id="A0AB35XFF0"/>
<comment type="caution">
    <text evidence="1">The sequence shown here is derived from an EMBL/GenBank/DDBJ whole genome shotgun (WGS) entry which is preliminary data.</text>
</comment>
<dbReference type="GO" id="GO:0003700">
    <property type="term" value="F:DNA-binding transcription factor activity"/>
    <property type="evidence" value="ECO:0007669"/>
    <property type="project" value="InterPro"/>
</dbReference>
<name>A0AB35XFF0_9ENTR</name>
<protein>
    <submittedName>
        <fullName evidence="1">Transcriptional regulator</fullName>
    </submittedName>
</protein>
<gene>
    <name evidence="1" type="ORF">V4836_26355</name>
</gene>
<dbReference type="EMBL" id="JAZKKV010000004">
    <property type="protein sequence ID" value="MEE9657579.1"/>
    <property type="molecule type" value="Genomic_DNA"/>
</dbReference>
<dbReference type="InterPro" id="IPR003223">
    <property type="entry name" value="Flag1_repressor"/>
</dbReference>
<keyword evidence="2" id="KW-1185">Reference proteome</keyword>
<evidence type="ECO:0000313" key="1">
    <source>
        <dbReference type="EMBL" id="MEE9657579.1"/>
    </source>
</evidence>
<dbReference type="Proteomes" id="UP001331691">
    <property type="component" value="Unassembled WGS sequence"/>
</dbReference>
<accession>A0AB35XFF0</accession>
<organism evidence="1 2">
    <name type="scientific">Kluyvera ascorbata</name>
    <dbReference type="NCBI Taxonomy" id="51288"/>
    <lineage>
        <taxon>Bacteria</taxon>
        <taxon>Pseudomonadati</taxon>
        <taxon>Pseudomonadota</taxon>
        <taxon>Gammaproteobacteria</taxon>
        <taxon>Enterobacterales</taxon>
        <taxon>Enterobacteriaceae</taxon>
        <taxon>Kluyvera</taxon>
    </lineage>
</organism>
<dbReference type="RefSeq" id="WP_063160585.1">
    <property type="nucleotide sequence ID" value="NZ_JAZKKV010000004.1"/>
</dbReference>